<dbReference type="GO" id="GO:0005524">
    <property type="term" value="F:ATP binding"/>
    <property type="evidence" value="ECO:0007669"/>
    <property type="project" value="UniProtKB-UniRule"/>
</dbReference>
<dbReference type="InterPro" id="IPR045076">
    <property type="entry name" value="MutS"/>
</dbReference>
<evidence type="ECO:0000259" key="14">
    <source>
        <dbReference type="PROSITE" id="PS00486"/>
    </source>
</evidence>
<gene>
    <name evidence="15" type="ORF">CGI_10010668</name>
</gene>
<evidence type="ECO:0000256" key="1">
    <source>
        <dbReference type="ARBA" id="ARBA00004123"/>
    </source>
</evidence>
<dbReference type="GO" id="GO:0140664">
    <property type="term" value="F:ATP-dependent DNA damage sensor activity"/>
    <property type="evidence" value="ECO:0007669"/>
    <property type="project" value="InterPro"/>
</dbReference>
<evidence type="ECO:0000256" key="12">
    <source>
        <dbReference type="SAM" id="Coils"/>
    </source>
</evidence>
<dbReference type="FunFam" id="3.40.50.300:FF:000870">
    <property type="entry name" value="MutS protein homolog 4"/>
    <property type="match status" value="1"/>
</dbReference>
<dbReference type="InterPro" id="IPR007861">
    <property type="entry name" value="DNA_mismatch_repair_MutS_clamp"/>
</dbReference>
<evidence type="ECO:0000256" key="2">
    <source>
        <dbReference type="ARBA" id="ARBA00007094"/>
    </source>
</evidence>
<dbReference type="EMBL" id="JH818807">
    <property type="protein sequence ID" value="EKC26017.1"/>
    <property type="molecule type" value="Genomic_DNA"/>
</dbReference>
<dbReference type="NCBIfam" id="NF003810">
    <property type="entry name" value="PRK05399.1"/>
    <property type="match status" value="1"/>
</dbReference>
<dbReference type="InterPro" id="IPR036187">
    <property type="entry name" value="DNA_mismatch_repair_MutS_sf"/>
</dbReference>
<evidence type="ECO:0000256" key="3">
    <source>
        <dbReference type="ARBA" id="ARBA00022151"/>
    </source>
</evidence>
<dbReference type="Gene3D" id="3.40.50.300">
    <property type="entry name" value="P-loop containing nucleotide triphosphate hydrolases"/>
    <property type="match status" value="1"/>
</dbReference>
<comment type="subcellular location">
    <subcellularLocation>
        <location evidence="1">Nucleus</location>
    </subcellularLocation>
</comment>
<organism evidence="15">
    <name type="scientific">Magallana gigas</name>
    <name type="common">Pacific oyster</name>
    <name type="synonym">Crassostrea gigas</name>
    <dbReference type="NCBI Taxonomy" id="29159"/>
    <lineage>
        <taxon>Eukaryota</taxon>
        <taxon>Metazoa</taxon>
        <taxon>Spiralia</taxon>
        <taxon>Lophotrochozoa</taxon>
        <taxon>Mollusca</taxon>
        <taxon>Bivalvia</taxon>
        <taxon>Autobranchia</taxon>
        <taxon>Pteriomorphia</taxon>
        <taxon>Ostreida</taxon>
        <taxon>Ostreoidea</taxon>
        <taxon>Ostreidae</taxon>
        <taxon>Magallana</taxon>
    </lineage>
</organism>
<keyword evidence="6" id="KW-0067">ATP-binding</keyword>
<keyword evidence="9" id="KW-0539">Nucleus</keyword>
<feature type="compositionally biased region" description="Polar residues" evidence="13">
    <location>
        <begin position="91"/>
        <end position="103"/>
    </location>
</feature>
<dbReference type="InterPro" id="IPR007696">
    <property type="entry name" value="DNA_mismatch_repair_MutS_core"/>
</dbReference>
<proteinExistence type="inferred from homology"/>
<keyword evidence="4 11" id="KW-0547">Nucleotide-binding</keyword>
<dbReference type="FunFam" id="3.40.1170.10:FF:000004">
    <property type="entry name" value="DNA mismatch repair protein"/>
    <property type="match status" value="1"/>
</dbReference>
<dbReference type="PANTHER" id="PTHR11361:SF122">
    <property type="entry name" value="DNA MISMATCH REPAIR PROTEIN MSH3"/>
    <property type="match status" value="1"/>
</dbReference>
<dbReference type="Pfam" id="PF01624">
    <property type="entry name" value="MutS_I"/>
    <property type="match status" value="1"/>
</dbReference>
<sequence length="1104" mass="124315">MSKKKISLTKLKTVAEKGGEKKPKQITISKFFSAPKSPVVAQQESGDASVVVVVDDESLKKQDIACTKGGKKRLKENGQVTHESKRKCVRSSDNQPSTSNDLPISSKEEFSTQDKHTRLSASTQTKLDRFQSDEVVDSTEIRDITSYVPRQSIVNINIDDDLNQVGKNAVIPVSDDEDEPSTSAPGFGLKKFAATQSKHSGKTSVNKRTKTKYTPLEQQYIELKEKYPDTLLFVECGYKYRFFGEDAENAAHVLKIYCHQDHNFMTASIPVHRLFVHVRRLVAAGYKVGVVKQMETAALKACGDNKSGPFTRQLTAMYTKSTLFVNFSEELQGEINVEESCSSEYLMCVYDVPCDRDVKHQTIGILAVQPSTGDVIYDSFEDSDLRSQLETRILHIQPVELLSSKTLSDATQKLLSDIATMRSTDDDRLRQEFCDDEVFEFRSAFTRVSDFYKKHGKDPSVLQLVINLPYAVISCLAAVLNYLENFGLQKALQDTSNFSQFSEKSKYLCLPGNTVRNLELFSNQNDGKEKNSVYWLMNQTVTKYGSRKLKAWLACPLKDNKEILQRQEAVNTILDNLNCSVLTKLRSVLGKSPDLERGLCSIYHEKCSVQELYVVCRSLSAALCEVEAMKKWLTENSCSLLLSLFNEIPDLLSDVKQFKEALNEAAVKANDKTNIFTNEDDFPDIRKRKNQIETVRREIVDHRREVRIALRQPSLDYVTVMGVEYLIEVKNAHMNLVPKDWFKINSTKAVGRFHSPFIQDKVKELSQLQEQLVLDSQAAWLSFLQQFNDGFRRYKKAVDHLACFDCLFSLASVAKGQGFCRPQLVADDMCIEIKQGRHPVIQHLIGEGGQYVANDTDLQGSAERVMIITGPNMGGKSSYIKQVAIICILAQIGSYVPADSARLGTLDAVFTRMGAADEIFSGRSTFMVELQETSDILSQATSRSLVILDELGRGTSTHDGVAIAYATLDYFISKIQSLTLFVTHYPILAEYEKLYPTNVGNFHMGFIVNETDTSASDDRKQTITFLYQLVQGMAARSYGLNVARLAGIHHDIIQGAELLSSQLEERIQKRRFQLEAFQNLMSTTRDQELIEYTKTFIKSYDASD</sequence>
<feature type="region of interest" description="Disordered" evidence="13">
    <location>
        <begin position="69"/>
        <end position="126"/>
    </location>
</feature>
<feature type="compositionally biased region" description="Basic and acidic residues" evidence="13">
    <location>
        <begin position="106"/>
        <end position="117"/>
    </location>
</feature>
<feature type="coiled-coil region" evidence="12">
    <location>
        <begin position="685"/>
        <end position="712"/>
    </location>
</feature>
<dbReference type="Pfam" id="PF05192">
    <property type="entry name" value="MutS_III"/>
    <property type="match status" value="1"/>
</dbReference>
<name>K1PPF6_MAGGI</name>
<evidence type="ECO:0000313" key="15">
    <source>
        <dbReference type="EMBL" id="EKC26017.1"/>
    </source>
</evidence>
<dbReference type="GO" id="GO:0030983">
    <property type="term" value="F:mismatched DNA binding"/>
    <property type="evidence" value="ECO:0007669"/>
    <property type="project" value="UniProtKB-UniRule"/>
</dbReference>
<dbReference type="PROSITE" id="PS00486">
    <property type="entry name" value="DNA_MISMATCH_REPAIR_2"/>
    <property type="match status" value="1"/>
</dbReference>
<dbReference type="InterPro" id="IPR000432">
    <property type="entry name" value="DNA_mismatch_repair_MutS_C"/>
</dbReference>
<dbReference type="PANTHER" id="PTHR11361">
    <property type="entry name" value="DNA MISMATCH REPAIR PROTEIN MUTS FAMILY MEMBER"/>
    <property type="match status" value="1"/>
</dbReference>
<dbReference type="InParanoid" id="K1PPF6"/>
<dbReference type="InterPro" id="IPR027417">
    <property type="entry name" value="P-loop_NTPase"/>
</dbReference>
<dbReference type="Pfam" id="PF05188">
    <property type="entry name" value="MutS_II"/>
    <property type="match status" value="1"/>
</dbReference>
<evidence type="ECO:0000256" key="4">
    <source>
        <dbReference type="ARBA" id="ARBA00022741"/>
    </source>
</evidence>
<dbReference type="InterPro" id="IPR016151">
    <property type="entry name" value="DNA_mismatch_repair_MutS_N"/>
</dbReference>
<evidence type="ECO:0000256" key="9">
    <source>
        <dbReference type="ARBA" id="ARBA00023242"/>
    </source>
</evidence>
<evidence type="ECO:0000256" key="11">
    <source>
        <dbReference type="RuleBase" id="RU003756"/>
    </source>
</evidence>
<dbReference type="SUPFAM" id="SSF48334">
    <property type="entry name" value="DNA repair protein MutS, domain III"/>
    <property type="match status" value="1"/>
</dbReference>
<dbReference type="Gene3D" id="1.10.1420.10">
    <property type="match status" value="2"/>
</dbReference>
<protein>
    <recommendedName>
        <fullName evidence="3 10">DNA mismatch repair protein MSH3</fullName>
    </recommendedName>
    <alternativeName>
        <fullName evidence="3 10">DNA mismatch repair protein MSH3</fullName>
    </alternativeName>
</protein>
<dbReference type="Pfam" id="PF05190">
    <property type="entry name" value="MutS_IV"/>
    <property type="match status" value="1"/>
</dbReference>
<dbReference type="GO" id="GO:0006298">
    <property type="term" value="P:mismatch repair"/>
    <property type="evidence" value="ECO:0007669"/>
    <property type="project" value="InterPro"/>
</dbReference>
<dbReference type="Gene3D" id="3.40.1170.10">
    <property type="entry name" value="DNA repair protein MutS, domain I"/>
    <property type="match status" value="1"/>
</dbReference>
<dbReference type="SUPFAM" id="SSF53150">
    <property type="entry name" value="DNA repair protein MutS, domain II"/>
    <property type="match status" value="1"/>
</dbReference>
<keyword evidence="5 11" id="KW-0227">DNA damage</keyword>
<dbReference type="AlphaFoldDB" id="K1PPF6"/>
<evidence type="ECO:0000256" key="13">
    <source>
        <dbReference type="SAM" id="MobiDB-lite"/>
    </source>
</evidence>
<feature type="domain" description="DNA mismatch repair proteins mutS family" evidence="14">
    <location>
        <begin position="944"/>
        <end position="960"/>
    </location>
</feature>
<dbReference type="InterPro" id="IPR007860">
    <property type="entry name" value="DNA_mmatch_repair_MutS_con_dom"/>
</dbReference>
<keyword evidence="8 11" id="KW-0234">DNA repair</keyword>
<accession>K1PPF6</accession>
<dbReference type="GO" id="GO:0005634">
    <property type="term" value="C:nucleus"/>
    <property type="evidence" value="ECO:0007669"/>
    <property type="project" value="UniProtKB-SubCell"/>
</dbReference>
<evidence type="ECO:0000256" key="6">
    <source>
        <dbReference type="ARBA" id="ARBA00022840"/>
    </source>
</evidence>
<dbReference type="SMART" id="SM00534">
    <property type="entry name" value="MUTSac"/>
    <property type="match status" value="1"/>
</dbReference>
<reference evidence="15" key="1">
    <citation type="journal article" date="2012" name="Nature">
        <title>The oyster genome reveals stress adaptation and complexity of shell formation.</title>
        <authorList>
            <person name="Zhang G."/>
            <person name="Fang X."/>
            <person name="Guo X."/>
            <person name="Li L."/>
            <person name="Luo R."/>
            <person name="Xu F."/>
            <person name="Yang P."/>
            <person name="Zhang L."/>
            <person name="Wang X."/>
            <person name="Qi H."/>
            <person name="Xiong Z."/>
            <person name="Que H."/>
            <person name="Xie Y."/>
            <person name="Holland P.W."/>
            <person name="Paps J."/>
            <person name="Zhu Y."/>
            <person name="Wu F."/>
            <person name="Chen Y."/>
            <person name="Wang J."/>
            <person name="Peng C."/>
            <person name="Meng J."/>
            <person name="Yang L."/>
            <person name="Liu J."/>
            <person name="Wen B."/>
            <person name="Zhang N."/>
            <person name="Huang Z."/>
            <person name="Zhu Q."/>
            <person name="Feng Y."/>
            <person name="Mount A."/>
            <person name="Hedgecock D."/>
            <person name="Xu Z."/>
            <person name="Liu Y."/>
            <person name="Domazet-Loso T."/>
            <person name="Du Y."/>
            <person name="Sun X."/>
            <person name="Zhang S."/>
            <person name="Liu B."/>
            <person name="Cheng P."/>
            <person name="Jiang X."/>
            <person name="Li J."/>
            <person name="Fan D."/>
            <person name="Wang W."/>
            <person name="Fu W."/>
            <person name="Wang T."/>
            <person name="Wang B."/>
            <person name="Zhang J."/>
            <person name="Peng Z."/>
            <person name="Li Y."/>
            <person name="Li N."/>
            <person name="Wang J."/>
            <person name="Chen M."/>
            <person name="He Y."/>
            <person name="Tan F."/>
            <person name="Song X."/>
            <person name="Zheng Q."/>
            <person name="Huang R."/>
            <person name="Yang H."/>
            <person name="Du X."/>
            <person name="Chen L."/>
            <person name="Yang M."/>
            <person name="Gaffney P.M."/>
            <person name="Wang S."/>
            <person name="Luo L."/>
            <person name="She Z."/>
            <person name="Ming Y."/>
            <person name="Huang W."/>
            <person name="Zhang S."/>
            <person name="Huang B."/>
            <person name="Zhang Y."/>
            <person name="Qu T."/>
            <person name="Ni P."/>
            <person name="Miao G."/>
            <person name="Wang J."/>
            <person name="Wang Q."/>
            <person name="Steinberg C.E."/>
            <person name="Wang H."/>
            <person name="Li N."/>
            <person name="Qian L."/>
            <person name="Zhang G."/>
            <person name="Li Y."/>
            <person name="Yang H."/>
            <person name="Liu X."/>
            <person name="Wang J."/>
            <person name="Yin Y."/>
            <person name="Wang J."/>
        </authorList>
    </citation>
    <scope>NUCLEOTIDE SEQUENCE [LARGE SCALE GENOMIC DNA]</scope>
    <source>
        <strain evidence="15">05x7-T-G4-1.051#20</strain>
    </source>
</reference>
<evidence type="ECO:0000256" key="8">
    <source>
        <dbReference type="ARBA" id="ARBA00023204"/>
    </source>
</evidence>
<dbReference type="Pfam" id="PF00488">
    <property type="entry name" value="MutS_V"/>
    <property type="match status" value="1"/>
</dbReference>
<comment type="similarity">
    <text evidence="2">Belongs to the DNA mismatch repair MutS family. MSH3 subfamily.</text>
</comment>
<dbReference type="SUPFAM" id="SSF52540">
    <property type="entry name" value="P-loop containing nucleoside triphosphate hydrolases"/>
    <property type="match status" value="1"/>
</dbReference>
<comment type="function">
    <text evidence="11">Component of the post-replicative DNA mismatch repair system (MMR).</text>
</comment>
<dbReference type="SMART" id="SM00533">
    <property type="entry name" value="MUTSd"/>
    <property type="match status" value="1"/>
</dbReference>
<evidence type="ECO:0000256" key="5">
    <source>
        <dbReference type="ARBA" id="ARBA00022763"/>
    </source>
</evidence>
<evidence type="ECO:0000256" key="10">
    <source>
        <dbReference type="ARBA" id="ARBA00073774"/>
    </source>
</evidence>
<evidence type="ECO:0000256" key="7">
    <source>
        <dbReference type="ARBA" id="ARBA00023125"/>
    </source>
</evidence>
<dbReference type="Gene3D" id="3.30.420.110">
    <property type="entry name" value="MutS, connector domain"/>
    <property type="match status" value="1"/>
</dbReference>
<dbReference type="FunFam" id="1.10.1420.10:FF:000004">
    <property type="entry name" value="DNA mismatch repair protein Msh3"/>
    <property type="match status" value="1"/>
</dbReference>
<keyword evidence="7 11" id="KW-0238">DNA-binding</keyword>
<dbReference type="InterPro" id="IPR036678">
    <property type="entry name" value="MutS_con_dom_sf"/>
</dbReference>
<keyword evidence="12" id="KW-0175">Coiled coil</keyword>
<dbReference type="InterPro" id="IPR007695">
    <property type="entry name" value="DNA_mismatch_repair_MutS-lik_N"/>
</dbReference>
<dbReference type="SUPFAM" id="SSF55271">
    <property type="entry name" value="DNA repair protein MutS, domain I"/>
    <property type="match status" value="1"/>
</dbReference>
<dbReference type="HOGENOM" id="CLU_002472_0_1_1"/>
<dbReference type="GO" id="GO:0006312">
    <property type="term" value="P:mitotic recombination"/>
    <property type="evidence" value="ECO:0007669"/>
    <property type="project" value="TreeGrafter"/>
</dbReference>